<proteinExistence type="predicted"/>
<protein>
    <submittedName>
        <fullName evidence="2">Uncharacterized protein</fullName>
    </submittedName>
</protein>
<evidence type="ECO:0000313" key="3">
    <source>
        <dbReference type="Proteomes" id="UP000240760"/>
    </source>
</evidence>
<dbReference type="EMBL" id="KZ679130">
    <property type="protein sequence ID" value="PTB77782.1"/>
    <property type="molecule type" value="Genomic_DNA"/>
</dbReference>
<gene>
    <name evidence="2" type="ORF">M440DRAFT_1223612</name>
</gene>
<dbReference type="AlphaFoldDB" id="A0A2T4C8E1"/>
<evidence type="ECO:0000256" key="1">
    <source>
        <dbReference type="SAM" id="MobiDB-lite"/>
    </source>
</evidence>
<dbReference type="Proteomes" id="UP000240760">
    <property type="component" value="Unassembled WGS sequence"/>
</dbReference>
<keyword evidence="3" id="KW-1185">Reference proteome</keyword>
<feature type="region of interest" description="Disordered" evidence="1">
    <location>
        <begin position="1"/>
        <end position="108"/>
    </location>
</feature>
<feature type="compositionally biased region" description="Basic residues" evidence="1">
    <location>
        <begin position="10"/>
        <end position="23"/>
    </location>
</feature>
<organism evidence="2 3">
    <name type="scientific">Trichoderma longibrachiatum ATCC 18648</name>
    <dbReference type="NCBI Taxonomy" id="983965"/>
    <lineage>
        <taxon>Eukaryota</taxon>
        <taxon>Fungi</taxon>
        <taxon>Dikarya</taxon>
        <taxon>Ascomycota</taxon>
        <taxon>Pezizomycotina</taxon>
        <taxon>Sordariomycetes</taxon>
        <taxon>Hypocreomycetidae</taxon>
        <taxon>Hypocreales</taxon>
        <taxon>Hypocreaceae</taxon>
        <taxon>Trichoderma</taxon>
    </lineage>
</organism>
<evidence type="ECO:0000313" key="2">
    <source>
        <dbReference type="EMBL" id="PTB77782.1"/>
    </source>
</evidence>
<sequence>MKHDFDHSTAARHTKGRKGRARHSASLPSLQAIHTHALTTEDSPHPPATGRQTLETSDCSNPSSYQPPIPGHQGRSTRMKEKESRQSPSPASPGHIIPGPSHSSTPRARCCSNGKLTSWAPSCLVFPVQLVVCLSPSPRSEFTSGRSKRQHQRQTLLCAFCFVRHLPLILVHAPGIAMDLNSIEIHHLVRVAVGCNSCTPPLPLPPPGPLCRPFPSHLQSAAAAPSCQTDNPGLQALTAQSPPRRPRHSFFFSGPPASNSCQLLTGCHITRLFLRPWSHLPLTTWLLYQGKTVEDQPPPGGIHHNIRHRMAPSGSRILLSLPNLRIPRPLLCLS</sequence>
<reference evidence="2 3" key="1">
    <citation type="submission" date="2016-07" db="EMBL/GenBank/DDBJ databases">
        <title>Multiple horizontal gene transfer events from other fungi enriched the ability of initially mycotrophic Trichoderma (Ascomycota) to feed on dead plant biomass.</title>
        <authorList>
            <consortium name="DOE Joint Genome Institute"/>
            <person name="Aerts A."/>
            <person name="Atanasova L."/>
            <person name="Chenthamara K."/>
            <person name="Zhang J."/>
            <person name="Grujic M."/>
            <person name="Henrissat B."/>
            <person name="Kuo A."/>
            <person name="Salamov A."/>
            <person name="Lipzen A."/>
            <person name="Labutti K."/>
            <person name="Barry K."/>
            <person name="Miao Y."/>
            <person name="Rahimi M.J."/>
            <person name="Shen Q."/>
            <person name="Grigoriev I.V."/>
            <person name="Kubicek C.P."/>
            <person name="Druzhinina I.S."/>
        </authorList>
    </citation>
    <scope>NUCLEOTIDE SEQUENCE [LARGE SCALE GENOMIC DNA]</scope>
    <source>
        <strain evidence="2 3">ATCC 18648</strain>
    </source>
</reference>
<name>A0A2T4C8E1_TRILO</name>
<accession>A0A2T4C8E1</accession>
<feature type="compositionally biased region" description="Polar residues" evidence="1">
    <location>
        <begin position="50"/>
        <end position="64"/>
    </location>
</feature>